<evidence type="ECO:0000256" key="1">
    <source>
        <dbReference type="SAM" id="MobiDB-lite"/>
    </source>
</evidence>
<dbReference type="EMBL" id="JACEIK010001844">
    <property type="protein sequence ID" value="MCD7472588.1"/>
    <property type="molecule type" value="Genomic_DNA"/>
</dbReference>
<reference evidence="2 3" key="1">
    <citation type="journal article" date="2021" name="BMC Genomics">
        <title>Datura genome reveals duplications of psychoactive alkaloid biosynthetic genes and high mutation rate following tissue culture.</title>
        <authorList>
            <person name="Rajewski A."/>
            <person name="Carter-House D."/>
            <person name="Stajich J."/>
            <person name="Litt A."/>
        </authorList>
    </citation>
    <scope>NUCLEOTIDE SEQUENCE [LARGE SCALE GENOMIC DNA]</scope>
    <source>
        <strain evidence="2">AR-01</strain>
    </source>
</reference>
<name>A0ABS8TNL5_DATST</name>
<gene>
    <name evidence="2" type="ORF">HAX54_013862</name>
</gene>
<proteinExistence type="predicted"/>
<evidence type="ECO:0000313" key="2">
    <source>
        <dbReference type="EMBL" id="MCD7472588.1"/>
    </source>
</evidence>
<accession>A0ABS8TNL5</accession>
<dbReference type="Proteomes" id="UP000823775">
    <property type="component" value="Unassembled WGS sequence"/>
</dbReference>
<evidence type="ECO:0000313" key="3">
    <source>
        <dbReference type="Proteomes" id="UP000823775"/>
    </source>
</evidence>
<comment type="caution">
    <text evidence="2">The sequence shown here is derived from an EMBL/GenBank/DDBJ whole genome shotgun (WGS) entry which is preliminary data.</text>
</comment>
<feature type="region of interest" description="Disordered" evidence="1">
    <location>
        <begin position="25"/>
        <end position="84"/>
    </location>
</feature>
<sequence>MGSPPPAGSEKVVLKFRSVNNMVIAPASTGSDNKSGNAVTRTNPPHGSDPTKDFDSSGDNYDHGNGMKMDEQALEPGTDEIREEASDYFMHAPLGSGGYSSVGRAQHF</sequence>
<organism evidence="2 3">
    <name type="scientific">Datura stramonium</name>
    <name type="common">Jimsonweed</name>
    <name type="synonym">Common thornapple</name>
    <dbReference type="NCBI Taxonomy" id="4076"/>
    <lineage>
        <taxon>Eukaryota</taxon>
        <taxon>Viridiplantae</taxon>
        <taxon>Streptophyta</taxon>
        <taxon>Embryophyta</taxon>
        <taxon>Tracheophyta</taxon>
        <taxon>Spermatophyta</taxon>
        <taxon>Magnoliopsida</taxon>
        <taxon>eudicotyledons</taxon>
        <taxon>Gunneridae</taxon>
        <taxon>Pentapetalae</taxon>
        <taxon>asterids</taxon>
        <taxon>lamiids</taxon>
        <taxon>Solanales</taxon>
        <taxon>Solanaceae</taxon>
        <taxon>Solanoideae</taxon>
        <taxon>Datureae</taxon>
        <taxon>Datura</taxon>
    </lineage>
</organism>
<keyword evidence="3" id="KW-1185">Reference proteome</keyword>
<protein>
    <submittedName>
        <fullName evidence="2">Uncharacterized protein</fullName>
    </submittedName>
</protein>
<feature type="compositionally biased region" description="Polar residues" evidence="1">
    <location>
        <begin position="28"/>
        <end position="45"/>
    </location>
</feature>